<organism evidence="4 5">
    <name type="scientific">Clavispora lusitaniae</name>
    <name type="common">Candida lusitaniae</name>
    <dbReference type="NCBI Taxonomy" id="36911"/>
    <lineage>
        <taxon>Eukaryota</taxon>
        <taxon>Fungi</taxon>
        <taxon>Dikarya</taxon>
        <taxon>Ascomycota</taxon>
        <taxon>Saccharomycotina</taxon>
        <taxon>Pichiomycetes</taxon>
        <taxon>Metschnikowiaceae</taxon>
        <taxon>Clavispora</taxon>
    </lineage>
</organism>
<sequence>MGIFQKGARGLPPFRLDLGSLSPQGRSEGSSNTPQHSPNAPEQGSNAPDHRIQPMASPAYESVHMWNILPSYQLYEATFSKKVTPDEDCDRDPPTYEVSSPGSADGQDYFTHPGAPRWENSILANVHRLKRLATFNADLAAQLKVQVQLTAEPGARGVAPQLFDGEKSELAQGDQVHGFVTVQNVSSQSLPFDMFSVVLEGKISMLGSEDKQAMVYKFLNMFDYRASWTPAFVDETITVECVDPVDGTRLSFPMEKYFEPGVTYKKFFTFTLPPKLLDCCCEDHNLLCHCELLPTIGLDKEMFLQRLRRAREKPSTAHSQPRLRDYGFSDTAISYCVEARVVGKLSDYGLPVDHEEFMIAGSASAPVRVIPHSFSMSEEEDRVAYNYYKTFVREIKDSIKRGQEMVNGTRKDDATRRSSVVKRNQLYHRNTGKAPDIGEHQIFLPYKRKTLTQPSKIVGMLSASTPRIRYSVPYVSPLQRVTPEQMASLKLNIPVMLSFKSSEEKGTVPEIRGVSAELVVTTVRSKKYPIPLELSSEMFFENKLGADSIQETVRTPFASFLTNISSLSEKIPLEQFDISAQTVKDIKCLAKLGIKTNNLKISGIQAVSAGGLSKWNQKNDKYSKRIDVAMDLGSLFKLDSRGDRGSELECLVPTFQSCFACRYYFIVMNIKLQSGESLPIKVALDIENRSHNIIV</sequence>
<dbReference type="Pfam" id="PF04425">
    <property type="entry name" value="Bul1_N"/>
    <property type="match status" value="1"/>
</dbReference>
<feature type="domain" description="Bul1 C-terminal" evidence="3">
    <location>
        <begin position="485"/>
        <end position="571"/>
    </location>
</feature>
<evidence type="ECO:0000259" key="3">
    <source>
        <dbReference type="Pfam" id="PF04426"/>
    </source>
</evidence>
<evidence type="ECO:0000313" key="4">
    <source>
        <dbReference type="EMBL" id="OVF09551.1"/>
    </source>
</evidence>
<proteinExistence type="predicted"/>
<evidence type="ECO:0000259" key="2">
    <source>
        <dbReference type="Pfam" id="PF04425"/>
    </source>
</evidence>
<feature type="region of interest" description="Disordered" evidence="1">
    <location>
        <begin position="84"/>
        <end position="113"/>
    </location>
</feature>
<comment type="caution">
    <text evidence="4">The sequence shown here is derived from an EMBL/GenBank/DDBJ whole genome shotgun (WGS) entry which is preliminary data.</text>
</comment>
<accession>A0AA91Q242</accession>
<dbReference type="EMBL" id="LYUB02000004">
    <property type="protein sequence ID" value="OVF09551.1"/>
    <property type="molecule type" value="Genomic_DNA"/>
</dbReference>
<dbReference type="InterPro" id="IPR007519">
    <property type="entry name" value="Bul1_N"/>
</dbReference>
<keyword evidence="4" id="KW-0436">Ligase</keyword>
<dbReference type="InterPro" id="IPR039634">
    <property type="entry name" value="Bul1-like"/>
</dbReference>
<protein>
    <submittedName>
        <fullName evidence="4">Ubiquitin ligase-binding protein</fullName>
    </submittedName>
</protein>
<feature type="region of interest" description="Disordered" evidence="1">
    <location>
        <begin position="1"/>
        <end position="53"/>
    </location>
</feature>
<name>A0AA91Q242_CLALS</name>
<dbReference type="GO" id="GO:0016874">
    <property type="term" value="F:ligase activity"/>
    <property type="evidence" value="ECO:0007669"/>
    <property type="project" value="UniProtKB-KW"/>
</dbReference>
<dbReference type="Pfam" id="PF04426">
    <property type="entry name" value="Bul1_C"/>
    <property type="match status" value="2"/>
</dbReference>
<evidence type="ECO:0000256" key="1">
    <source>
        <dbReference type="SAM" id="MobiDB-lite"/>
    </source>
</evidence>
<dbReference type="Proteomes" id="UP000195602">
    <property type="component" value="Unassembled WGS sequence"/>
</dbReference>
<reference evidence="4 5" key="1">
    <citation type="submission" date="2017-04" db="EMBL/GenBank/DDBJ databases">
        <title>Draft genome of the yeast Clavispora lusitaniae type strain CBS 6936.</title>
        <authorList>
            <person name="Durrens P."/>
            <person name="Klopp C."/>
            <person name="Biteau N."/>
            <person name="Fitton-Ouhabi V."/>
            <person name="Dementhon K."/>
            <person name="Accoceberry I."/>
            <person name="Sherman D.J."/>
            <person name="Noel T."/>
        </authorList>
    </citation>
    <scope>NUCLEOTIDE SEQUENCE [LARGE SCALE GENOMIC DNA]</scope>
    <source>
        <strain evidence="4 5">CBS 6936</strain>
    </source>
</reference>
<dbReference type="PANTHER" id="PTHR31904:SF1">
    <property type="entry name" value="BYPASS OF STOP CODON PROTEIN 5-RELATED"/>
    <property type="match status" value="1"/>
</dbReference>
<feature type="compositionally biased region" description="Polar residues" evidence="1">
    <location>
        <begin position="21"/>
        <end position="46"/>
    </location>
</feature>
<dbReference type="PANTHER" id="PTHR31904">
    <property type="entry name" value="BYPASS OF STOP CODON PROTEIN 5-RELATED"/>
    <property type="match status" value="1"/>
</dbReference>
<dbReference type="InterPro" id="IPR022794">
    <property type="entry name" value="Bul1_C"/>
</dbReference>
<evidence type="ECO:0000313" key="5">
    <source>
        <dbReference type="Proteomes" id="UP000195602"/>
    </source>
</evidence>
<dbReference type="KEGG" id="clus:A9F13_04g00209"/>
<dbReference type="AlphaFoldDB" id="A0AA91Q242"/>
<feature type="domain" description="Bul1 C-terminal" evidence="3">
    <location>
        <begin position="613"/>
        <end position="687"/>
    </location>
</feature>
<feature type="domain" description="Bul1 N-terminal" evidence="2">
    <location>
        <begin position="117"/>
        <end position="417"/>
    </location>
</feature>
<gene>
    <name evidence="4" type="ORF">A9F13_04g00209</name>
</gene>